<proteinExistence type="inferred from homology"/>
<gene>
    <name evidence="3" type="ORF">QU24_19500</name>
</gene>
<evidence type="ECO:0000313" key="4">
    <source>
        <dbReference type="Proteomes" id="UP000030853"/>
    </source>
</evidence>
<dbReference type="Pfam" id="PF08021">
    <property type="entry name" value="FAD_binding_9"/>
    <property type="match status" value="1"/>
</dbReference>
<name>A0A0B1R025_9GAMM</name>
<evidence type="ECO:0000256" key="1">
    <source>
        <dbReference type="ARBA" id="ARBA00035644"/>
    </source>
</evidence>
<dbReference type="PANTHER" id="PTHR30157">
    <property type="entry name" value="FERRIC REDUCTASE, NADPH-DEPENDENT"/>
    <property type="match status" value="1"/>
</dbReference>
<evidence type="ECO:0000259" key="2">
    <source>
        <dbReference type="PROSITE" id="PS51384"/>
    </source>
</evidence>
<dbReference type="EMBL" id="JTJJ01000085">
    <property type="protein sequence ID" value="KHJ66393.1"/>
    <property type="molecule type" value="Genomic_DNA"/>
</dbReference>
<dbReference type="CDD" id="cd06193">
    <property type="entry name" value="siderophore_interacting"/>
    <property type="match status" value="1"/>
</dbReference>
<dbReference type="Gene3D" id="3.40.50.80">
    <property type="entry name" value="Nucleotide-binding domain of ferredoxin-NADP reductase (FNR) module"/>
    <property type="match status" value="1"/>
</dbReference>
<evidence type="ECO:0000313" key="3">
    <source>
        <dbReference type="EMBL" id="KHJ66393.1"/>
    </source>
</evidence>
<feature type="domain" description="FAD-binding FR-type" evidence="2">
    <location>
        <begin position="7"/>
        <end position="134"/>
    </location>
</feature>
<dbReference type="Proteomes" id="UP000030853">
    <property type="component" value="Unassembled WGS sequence"/>
</dbReference>
<protein>
    <submittedName>
        <fullName evidence="3">Iron utilization protein</fullName>
    </submittedName>
</protein>
<dbReference type="SUPFAM" id="SSF63380">
    <property type="entry name" value="Riboflavin synthase domain-like"/>
    <property type="match status" value="1"/>
</dbReference>
<dbReference type="PROSITE" id="PS51384">
    <property type="entry name" value="FAD_FR"/>
    <property type="match status" value="1"/>
</dbReference>
<reference evidence="3 4" key="1">
    <citation type="submission" date="2014-11" db="EMBL/GenBank/DDBJ databases">
        <title>Genome sequencing of Pantoea rodasii ND03.</title>
        <authorList>
            <person name="Muhamad Yunos N.Y."/>
            <person name="Chan K.-G."/>
        </authorList>
    </citation>
    <scope>NUCLEOTIDE SEQUENCE [LARGE SCALE GENOMIC DNA]</scope>
    <source>
        <strain evidence="3 4">ND03</strain>
    </source>
</reference>
<accession>A0A0B1R025</accession>
<dbReference type="AlphaFoldDB" id="A0A0B1R025"/>
<dbReference type="InterPro" id="IPR007037">
    <property type="entry name" value="SIP_rossman_dom"/>
</dbReference>
<dbReference type="RefSeq" id="WP_039334448.1">
    <property type="nucleotide sequence ID" value="NZ_JTJJ01000085.1"/>
</dbReference>
<comment type="similarity">
    <text evidence="1">Belongs to the SIP oxidoreductase family.</text>
</comment>
<comment type="caution">
    <text evidence="3">The sequence shown here is derived from an EMBL/GenBank/DDBJ whole genome shotgun (WGS) entry which is preliminary data.</text>
</comment>
<organism evidence="3 4">
    <name type="scientific">Pantoea rodasii</name>
    <dbReference type="NCBI Taxonomy" id="1076549"/>
    <lineage>
        <taxon>Bacteria</taxon>
        <taxon>Pseudomonadati</taxon>
        <taxon>Pseudomonadota</taxon>
        <taxon>Gammaproteobacteria</taxon>
        <taxon>Enterobacterales</taxon>
        <taxon>Erwiniaceae</taxon>
        <taxon>Pantoea</taxon>
    </lineage>
</organism>
<dbReference type="GO" id="GO:0016491">
    <property type="term" value="F:oxidoreductase activity"/>
    <property type="evidence" value="ECO:0007669"/>
    <property type="project" value="InterPro"/>
</dbReference>
<dbReference type="InterPro" id="IPR017938">
    <property type="entry name" value="Riboflavin_synthase-like_b-brl"/>
</dbReference>
<dbReference type="InterPro" id="IPR039261">
    <property type="entry name" value="FNR_nucleotide-bd"/>
</dbReference>
<dbReference type="InterPro" id="IPR039374">
    <property type="entry name" value="SIP_fam"/>
</dbReference>
<dbReference type="Pfam" id="PF04954">
    <property type="entry name" value="SIP"/>
    <property type="match status" value="1"/>
</dbReference>
<dbReference type="Gene3D" id="2.40.30.10">
    <property type="entry name" value="Translation factors"/>
    <property type="match status" value="1"/>
</dbReference>
<dbReference type="InterPro" id="IPR013113">
    <property type="entry name" value="SIP_FAD-bd"/>
</dbReference>
<sequence>MATIPSYQVFNVVLSQKRWLSPSLVSCVFTGEEVGMMKMDGPDQRIKILFPSVNGVASALTATGDWWEQIKALPHEQRPTMRTYTLRHVNAAKCLMEVEFVVHGTEGPASAWVISAKPEDALQIVAPNKQHTADSGGYEWRPGSRVERALVVADETALPAVKGILEQTAKMSVPPLLQIFQEVPLTEDCLDWREYAFAEVYWLPRDTTKTPHGAALLNAVKAYVHIPDDALSADQKEGREVEGDVLWLGAEAEGSRFYGWIAAESSAVKHIRRYLVSERHVASENVSFMAYWSRGQG</sequence>
<dbReference type="PANTHER" id="PTHR30157:SF0">
    <property type="entry name" value="NADPH-DEPENDENT FERRIC-CHELATE REDUCTASE"/>
    <property type="match status" value="1"/>
</dbReference>
<dbReference type="InterPro" id="IPR017927">
    <property type="entry name" value="FAD-bd_FR_type"/>
</dbReference>